<dbReference type="EMBL" id="VWXX01000016">
    <property type="protein sequence ID" value="KAA6184697.1"/>
    <property type="molecule type" value="Genomic_DNA"/>
</dbReference>
<evidence type="ECO:0000256" key="1">
    <source>
        <dbReference type="SAM" id="MobiDB-lite"/>
    </source>
</evidence>
<gene>
    <name evidence="3" type="primary">cpaB</name>
    <name evidence="3" type="ORF">F2Q65_11390</name>
</gene>
<dbReference type="Proteomes" id="UP000322981">
    <property type="component" value="Unassembled WGS sequence"/>
</dbReference>
<accession>A0A5M8FJ44</accession>
<dbReference type="InterPro" id="IPR013974">
    <property type="entry name" value="SAF"/>
</dbReference>
<proteinExistence type="predicted"/>
<comment type="caution">
    <text evidence="3">The sequence shown here is derived from an EMBL/GenBank/DDBJ whole genome shotgun (WGS) entry which is preliminary data.</text>
</comment>
<dbReference type="RefSeq" id="WP_150093458.1">
    <property type="nucleotide sequence ID" value="NZ_VWXX01000016.1"/>
</dbReference>
<name>A0A5M8FJ44_9GAMM</name>
<organism evidence="3 4">
    <name type="scientific">Thiohalocapsa marina</name>
    <dbReference type="NCBI Taxonomy" id="424902"/>
    <lineage>
        <taxon>Bacteria</taxon>
        <taxon>Pseudomonadati</taxon>
        <taxon>Pseudomonadota</taxon>
        <taxon>Gammaproteobacteria</taxon>
        <taxon>Chromatiales</taxon>
        <taxon>Chromatiaceae</taxon>
        <taxon>Thiohalocapsa</taxon>
    </lineage>
</organism>
<feature type="region of interest" description="Disordered" evidence="1">
    <location>
        <begin position="255"/>
        <end position="284"/>
    </location>
</feature>
<keyword evidence="4" id="KW-1185">Reference proteome</keyword>
<dbReference type="AlphaFoldDB" id="A0A5M8FJ44"/>
<dbReference type="InterPro" id="IPR017592">
    <property type="entry name" value="Pilus_assmbl_Flp-typ_CpaB"/>
</dbReference>
<dbReference type="NCBIfam" id="TIGR03177">
    <property type="entry name" value="pilus_cpaB"/>
    <property type="match status" value="1"/>
</dbReference>
<dbReference type="CDD" id="cd11614">
    <property type="entry name" value="SAF_CpaB_FlgA_like"/>
    <property type="match status" value="1"/>
</dbReference>
<dbReference type="Pfam" id="PF16976">
    <property type="entry name" value="RcpC"/>
    <property type="match status" value="1"/>
</dbReference>
<feature type="compositionally biased region" description="Polar residues" evidence="1">
    <location>
        <begin position="257"/>
        <end position="269"/>
    </location>
</feature>
<feature type="domain" description="SAF" evidence="2">
    <location>
        <begin position="43"/>
        <end position="105"/>
    </location>
</feature>
<dbReference type="OrthoDB" id="9788329at2"/>
<evidence type="ECO:0000259" key="2">
    <source>
        <dbReference type="SMART" id="SM00858"/>
    </source>
</evidence>
<dbReference type="SMART" id="SM00858">
    <property type="entry name" value="SAF"/>
    <property type="match status" value="1"/>
</dbReference>
<protein>
    <submittedName>
        <fullName evidence="3">Flp pilus assembly protein CpaB</fullName>
    </submittedName>
</protein>
<reference evidence="3 4" key="1">
    <citation type="submission" date="2019-09" db="EMBL/GenBank/DDBJ databases">
        <title>Whole-genome sequence of the purple sulfur bacterium Thiohalocapsa marina DSM 19078.</title>
        <authorList>
            <person name="Kyndt J.A."/>
            <person name="Meyer T.E."/>
        </authorList>
    </citation>
    <scope>NUCLEOTIDE SEQUENCE [LARGE SCALE GENOMIC DNA]</scope>
    <source>
        <strain evidence="3 4">DSM 19078</strain>
    </source>
</reference>
<evidence type="ECO:0000313" key="4">
    <source>
        <dbReference type="Proteomes" id="UP000322981"/>
    </source>
</evidence>
<dbReference type="Gene3D" id="3.90.1210.10">
    <property type="entry name" value="Antifreeze-like/N-acetylneuraminic acid synthase C-terminal domain"/>
    <property type="match status" value="1"/>
</dbReference>
<sequence>MRAGSLITILISLLLAGVVAYLGNEWMNRQLAVRQPAAPAERVKVVAAAVDIPVDSVIEDKHLKLIEIPPDLLPQGAITDKAELRGEIVKDSIYAGEIISGKRLLSGPGGSVLAAKVEPGMRALTIGVDEVSGLSGFLLPGSRVDVISMRGGNARTILRDMKILAVGERLQVDESRNVKVRAVTLEVNPRQAEILAEITTGGGIRLTLRNQLDRDLGEGSVSATEAPEAEAELARAAQANILRARSPQPITVIRGTSWDQSQGLSTLPSRSVAPLNEDAEEGAE</sequence>
<dbReference type="InterPro" id="IPR031571">
    <property type="entry name" value="RcpC_dom"/>
</dbReference>
<evidence type="ECO:0000313" key="3">
    <source>
        <dbReference type="EMBL" id="KAA6184697.1"/>
    </source>
</evidence>
<dbReference type="Pfam" id="PF08666">
    <property type="entry name" value="SAF"/>
    <property type="match status" value="1"/>
</dbReference>